<reference evidence="6" key="1">
    <citation type="submission" date="2022-07" db="EMBL/GenBank/DDBJ databases">
        <title>Isolation, identification, and degradation of a PFOSA degrading strain from sewage treatment plant.</title>
        <authorList>
            <person name="Zhang L."/>
            <person name="Huo Y."/>
        </authorList>
    </citation>
    <scope>NUCLEOTIDE SEQUENCE</scope>
    <source>
        <strain evidence="6">C1</strain>
    </source>
</reference>
<dbReference type="CDD" id="cd17535">
    <property type="entry name" value="REC_NarL-like"/>
    <property type="match status" value="1"/>
</dbReference>
<keyword evidence="2" id="KW-0238">DNA-binding</keyword>
<evidence type="ECO:0000256" key="2">
    <source>
        <dbReference type="ARBA" id="ARBA00023125"/>
    </source>
</evidence>
<evidence type="ECO:0000256" key="1">
    <source>
        <dbReference type="ARBA" id="ARBA00022553"/>
    </source>
</evidence>
<evidence type="ECO:0000259" key="4">
    <source>
        <dbReference type="PROSITE" id="PS50043"/>
    </source>
</evidence>
<dbReference type="RefSeq" id="WP_256549678.1">
    <property type="nucleotide sequence ID" value="NZ_CP101751.1"/>
</dbReference>
<sequence length="218" mass="25014">MLKVAIIDDHKLIRDSLKLMISSFSNMEVVFESVNDPFLLQKINDKKVDIILLHIQVPHVQSYEACIRLHELYPNSKILILSQYDDKYSIRKIVECGAHGYLSKNSDPEQFQKAIVSIHKKGFYFDADIAEVLHDILLIGKNSNKLSDPLGKLSEREMEVIKLAAKGHPNTLIADKMFINVRTVEAHRKRIMEKAGAKNFTNVILKALKHHYLTIRDL</sequence>
<dbReference type="InterPro" id="IPR039420">
    <property type="entry name" value="WalR-like"/>
</dbReference>
<dbReference type="Pfam" id="PF00196">
    <property type="entry name" value="GerE"/>
    <property type="match status" value="1"/>
</dbReference>
<dbReference type="SUPFAM" id="SSF46894">
    <property type="entry name" value="C-terminal effector domain of the bipartite response regulators"/>
    <property type="match status" value="1"/>
</dbReference>
<dbReference type="Proteomes" id="UP001059844">
    <property type="component" value="Chromosome"/>
</dbReference>
<dbReference type="SMART" id="SM00421">
    <property type="entry name" value="HTH_LUXR"/>
    <property type="match status" value="1"/>
</dbReference>
<dbReference type="PROSITE" id="PS00622">
    <property type="entry name" value="HTH_LUXR_1"/>
    <property type="match status" value="1"/>
</dbReference>
<organism evidence="6 7">
    <name type="scientific">Flavobacterium cerinum</name>
    <dbReference type="NCBI Taxonomy" id="2502784"/>
    <lineage>
        <taxon>Bacteria</taxon>
        <taxon>Pseudomonadati</taxon>
        <taxon>Bacteroidota</taxon>
        <taxon>Flavobacteriia</taxon>
        <taxon>Flavobacteriales</taxon>
        <taxon>Flavobacteriaceae</taxon>
        <taxon>Flavobacterium</taxon>
    </lineage>
</organism>
<name>A0ABY5IME0_9FLAO</name>
<dbReference type="SUPFAM" id="SSF52172">
    <property type="entry name" value="CheY-like"/>
    <property type="match status" value="1"/>
</dbReference>
<dbReference type="PROSITE" id="PS50043">
    <property type="entry name" value="HTH_LUXR_2"/>
    <property type="match status" value="1"/>
</dbReference>
<feature type="domain" description="HTH luxR-type" evidence="4">
    <location>
        <begin position="146"/>
        <end position="211"/>
    </location>
</feature>
<dbReference type="CDD" id="cd06170">
    <property type="entry name" value="LuxR_C_like"/>
    <property type="match status" value="1"/>
</dbReference>
<keyword evidence="7" id="KW-1185">Reference proteome</keyword>
<keyword evidence="1" id="KW-0597">Phosphoprotein</keyword>
<proteinExistence type="predicted"/>
<dbReference type="InterPro" id="IPR000792">
    <property type="entry name" value="Tscrpt_reg_LuxR_C"/>
</dbReference>
<dbReference type="InterPro" id="IPR001789">
    <property type="entry name" value="Sig_transdc_resp-reg_receiver"/>
</dbReference>
<dbReference type="EMBL" id="CP101751">
    <property type="protein sequence ID" value="UUC44010.1"/>
    <property type="molecule type" value="Genomic_DNA"/>
</dbReference>
<dbReference type="InterPro" id="IPR011006">
    <property type="entry name" value="CheY-like_superfamily"/>
</dbReference>
<evidence type="ECO:0000313" key="6">
    <source>
        <dbReference type="EMBL" id="UUC44010.1"/>
    </source>
</evidence>
<evidence type="ECO:0000259" key="5">
    <source>
        <dbReference type="PROSITE" id="PS50110"/>
    </source>
</evidence>
<evidence type="ECO:0000313" key="7">
    <source>
        <dbReference type="Proteomes" id="UP001059844"/>
    </source>
</evidence>
<feature type="domain" description="Response regulatory" evidence="5">
    <location>
        <begin position="3"/>
        <end position="119"/>
    </location>
</feature>
<dbReference type="PRINTS" id="PR00038">
    <property type="entry name" value="HTHLUXR"/>
</dbReference>
<comment type="caution">
    <text evidence="3">Lacks conserved residue(s) required for the propagation of feature annotation.</text>
</comment>
<dbReference type="PANTHER" id="PTHR43214">
    <property type="entry name" value="TWO-COMPONENT RESPONSE REGULATOR"/>
    <property type="match status" value="1"/>
</dbReference>
<dbReference type="SMART" id="SM00448">
    <property type="entry name" value="REC"/>
    <property type="match status" value="1"/>
</dbReference>
<dbReference type="InterPro" id="IPR058245">
    <property type="entry name" value="NreC/VraR/RcsB-like_REC"/>
</dbReference>
<evidence type="ECO:0000256" key="3">
    <source>
        <dbReference type="PROSITE-ProRule" id="PRU00169"/>
    </source>
</evidence>
<dbReference type="Gene3D" id="3.40.50.2300">
    <property type="match status" value="1"/>
</dbReference>
<dbReference type="Pfam" id="PF00072">
    <property type="entry name" value="Response_reg"/>
    <property type="match status" value="1"/>
</dbReference>
<dbReference type="InterPro" id="IPR016032">
    <property type="entry name" value="Sig_transdc_resp-reg_C-effctor"/>
</dbReference>
<accession>A0ABY5IME0</accession>
<gene>
    <name evidence="6" type="ORF">NOX80_10235</name>
</gene>
<dbReference type="PROSITE" id="PS50110">
    <property type="entry name" value="RESPONSE_REGULATORY"/>
    <property type="match status" value="1"/>
</dbReference>
<protein>
    <submittedName>
        <fullName evidence="6">Response regulator transcription factor</fullName>
    </submittedName>
</protein>
<dbReference type="PANTHER" id="PTHR43214:SF43">
    <property type="entry name" value="TWO-COMPONENT RESPONSE REGULATOR"/>
    <property type="match status" value="1"/>
</dbReference>